<evidence type="ECO:0000313" key="1">
    <source>
        <dbReference type="EMBL" id="VFJ73595.1"/>
    </source>
</evidence>
<sequence>MNYTRDRLDFIGNAPIWVSNNDYFLRVDLQDKFTRRKPIDNFLLLNVGVCRT</sequence>
<gene>
    <name evidence="1" type="ORF">BECKFM1743A_GA0114220_107321</name>
    <name evidence="2" type="ORF">BECKFM1743B_GA0114221_107111</name>
</gene>
<accession>A0A450TWW5</accession>
<dbReference type="AlphaFoldDB" id="A0A450TWW5"/>
<evidence type="ECO:0000313" key="2">
    <source>
        <dbReference type="EMBL" id="VFK20605.1"/>
    </source>
</evidence>
<organism evidence="1">
    <name type="scientific">Candidatus Kentrum sp. FM</name>
    <dbReference type="NCBI Taxonomy" id="2126340"/>
    <lineage>
        <taxon>Bacteria</taxon>
        <taxon>Pseudomonadati</taxon>
        <taxon>Pseudomonadota</taxon>
        <taxon>Gammaproteobacteria</taxon>
        <taxon>Candidatus Kentrum</taxon>
    </lineage>
</organism>
<reference evidence="1" key="1">
    <citation type="submission" date="2019-02" db="EMBL/GenBank/DDBJ databases">
        <authorList>
            <person name="Gruber-Vodicka R. H."/>
            <person name="Seah K. B. B."/>
        </authorList>
    </citation>
    <scope>NUCLEOTIDE SEQUENCE</scope>
    <source>
        <strain evidence="1">BECK_BZ163</strain>
        <strain evidence="2">BECK_BZ164</strain>
    </source>
</reference>
<dbReference type="EMBL" id="CAADEZ010000732">
    <property type="protein sequence ID" value="VFJ73595.1"/>
    <property type="molecule type" value="Genomic_DNA"/>
</dbReference>
<proteinExistence type="predicted"/>
<protein>
    <submittedName>
        <fullName evidence="1">Uncharacterized protein</fullName>
    </submittedName>
</protein>
<dbReference type="EMBL" id="CAADFL010000711">
    <property type="protein sequence ID" value="VFK20605.1"/>
    <property type="molecule type" value="Genomic_DNA"/>
</dbReference>
<name>A0A450TWW5_9GAMM</name>